<dbReference type="EMBL" id="MU970128">
    <property type="protein sequence ID" value="KAK9320442.1"/>
    <property type="molecule type" value="Genomic_DNA"/>
</dbReference>
<evidence type="ECO:0000313" key="2">
    <source>
        <dbReference type="Proteomes" id="UP001489719"/>
    </source>
</evidence>
<evidence type="ECO:0000313" key="1">
    <source>
        <dbReference type="EMBL" id="KAK9320442.1"/>
    </source>
</evidence>
<organism evidence="1 2">
    <name type="scientific">Lipomyces orientalis</name>
    <dbReference type="NCBI Taxonomy" id="1233043"/>
    <lineage>
        <taxon>Eukaryota</taxon>
        <taxon>Fungi</taxon>
        <taxon>Dikarya</taxon>
        <taxon>Ascomycota</taxon>
        <taxon>Saccharomycotina</taxon>
        <taxon>Lipomycetes</taxon>
        <taxon>Lipomycetales</taxon>
        <taxon>Lipomycetaceae</taxon>
        <taxon>Lipomyces</taxon>
    </lineage>
</organism>
<comment type="caution">
    <text evidence="1">The sequence shown here is derived from an EMBL/GenBank/DDBJ whole genome shotgun (WGS) entry which is preliminary data.</text>
</comment>
<proteinExistence type="predicted"/>
<protein>
    <submittedName>
        <fullName evidence="1">Uncharacterized protein</fullName>
    </submittedName>
</protein>
<name>A0ACC3THU1_9ASCO</name>
<sequence length="424" mass="46810">MAITNTLLEFDRETKLKSSTCYFRPPGCRSGYDYGNEQESTVSMSDRSSCWRSPRLSPTTKRPGVGSRSVSTPSPPGKPPQGREAVTVGCRTGTSLLGQYAKECNLAASRPRSILRSPSKLNINLDALELKAMHRHMYSKLPIPITNRNYVRQYPQSTQGSRIAMSSPKSANSSSNTPITIKRENDPFSEKRVSFSNHVRVLTFRKVEDDKHGVLEGLPRAWISKGWTHWQKPCLSRIGRRCQENMTKNDHESKGDYVRCYEAYSEEPWFGVSHGDSSRRGAVAQPGLLRDKQQHDETECQLDAAGMRTCTTCRSRVISEPAAEHAVVMPGSNDESASQSSKVGDGALAEFVGISAQPKGKIHSTEGRTDEICAASDLTPKPGPILSITLPLPPAIVDSLEKTYSKTFSFLLKYILVSLVLTIV</sequence>
<accession>A0ACC3THU1</accession>
<gene>
    <name evidence="1" type="ORF">V1517DRAFT_329302</name>
</gene>
<keyword evidence="2" id="KW-1185">Reference proteome</keyword>
<dbReference type="Proteomes" id="UP001489719">
    <property type="component" value="Unassembled WGS sequence"/>
</dbReference>
<reference evidence="2" key="1">
    <citation type="journal article" date="2024" name="Front. Bioeng. Biotechnol.">
        <title>Genome-scale model development and genomic sequencing of the oleaginous clade Lipomyces.</title>
        <authorList>
            <person name="Czajka J.J."/>
            <person name="Han Y."/>
            <person name="Kim J."/>
            <person name="Mondo S.J."/>
            <person name="Hofstad B.A."/>
            <person name="Robles A."/>
            <person name="Haridas S."/>
            <person name="Riley R."/>
            <person name="LaButti K."/>
            <person name="Pangilinan J."/>
            <person name="Andreopoulos W."/>
            <person name="Lipzen A."/>
            <person name="Yan J."/>
            <person name="Wang M."/>
            <person name="Ng V."/>
            <person name="Grigoriev I.V."/>
            <person name="Spatafora J.W."/>
            <person name="Magnuson J.K."/>
            <person name="Baker S.E."/>
            <person name="Pomraning K.R."/>
        </authorList>
    </citation>
    <scope>NUCLEOTIDE SEQUENCE [LARGE SCALE GENOMIC DNA]</scope>
    <source>
        <strain evidence="2">CBS 10300</strain>
    </source>
</reference>